<keyword evidence="1" id="KW-0677">Repeat</keyword>
<evidence type="ECO:0000256" key="4">
    <source>
        <dbReference type="SAM" id="MobiDB-lite"/>
    </source>
</evidence>
<dbReference type="Gramene" id="PNW81469">
    <property type="protein sequence ID" value="PNW81469"/>
    <property type="gene ID" value="CHLRE_07g357250v5"/>
</dbReference>
<organism evidence="5 6">
    <name type="scientific">Chlamydomonas reinhardtii</name>
    <name type="common">Chlamydomonas smithii</name>
    <dbReference type="NCBI Taxonomy" id="3055"/>
    <lineage>
        <taxon>Eukaryota</taxon>
        <taxon>Viridiplantae</taxon>
        <taxon>Chlorophyta</taxon>
        <taxon>core chlorophytes</taxon>
        <taxon>Chlorophyceae</taxon>
        <taxon>CS clade</taxon>
        <taxon>Chlamydomonadales</taxon>
        <taxon>Chlamydomonadaceae</taxon>
        <taxon>Chlamydomonas</taxon>
    </lineage>
</organism>
<feature type="compositionally biased region" description="Low complexity" evidence="4">
    <location>
        <begin position="19"/>
        <end position="29"/>
    </location>
</feature>
<accession>A0A2K3DLQ2</accession>
<feature type="compositionally biased region" description="Low complexity" evidence="4">
    <location>
        <begin position="635"/>
        <end position="645"/>
    </location>
</feature>
<feature type="compositionally biased region" description="Low complexity" evidence="4">
    <location>
        <begin position="1"/>
        <end position="12"/>
    </location>
</feature>
<evidence type="ECO:0000313" key="5">
    <source>
        <dbReference type="EMBL" id="PNW81469.1"/>
    </source>
</evidence>
<evidence type="ECO:0000256" key="1">
    <source>
        <dbReference type="ARBA" id="ARBA00022737"/>
    </source>
</evidence>
<evidence type="ECO:0000256" key="2">
    <source>
        <dbReference type="ARBA" id="ARBA00023043"/>
    </source>
</evidence>
<dbReference type="InterPro" id="IPR051637">
    <property type="entry name" value="Ank_repeat_dom-contain_49"/>
</dbReference>
<feature type="region of interest" description="Disordered" evidence="4">
    <location>
        <begin position="1"/>
        <end position="29"/>
    </location>
</feature>
<dbReference type="RefSeq" id="XP_042923252.1">
    <property type="nucleotide sequence ID" value="XM_043064684.1"/>
</dbReference>
<dbReference type="PANTHER" id="PTHR24180">
    <property type="entry name" value="CYCLIN-DEPENDENT KINASE INHIBITOR 2C-RELATED"/>
    <property type="match status" value="1"/>
</dbReference>
<feature type="repeat" description="ANK" evidence="3">
    <location>
        <begin position="289"/>
        <end position="321"/>
    </location>
</feature>
<feature type="compositionally biased region" description="Pro residues" evidence="4">
    <location>
        <begin position="361"/>
        <end position="372"/>
    </location>
</feature>
<dbReference type="ExpressionAtlas" id="A0A2K3DLQ2">
    <property type="expression patterns" value="baseline and differential"/>
</dbReference>
<gene>
    <name evidence="5" type="ORF">CHLRE_07g357250v5</name>
</gene>
<sequence length="777" mass="77640">MSTADATEAASPTPGPGGSTTTPSALPSADSASLLTLPAHMLQHILVSAGRGAEGAVRACRQLHDAFRHALRCPPLMAAFIRGRCASDPAGALWAYRPQVRAALVGHRLPLPAHWSDPVPEPPPGPEADCAQLALMQALAAVEGASFLRSPSSLLAAATRARHLLTLSWLTSGPAGGGGGPWAHALSAISPRGHGGEALLVAVAECRCPHLAACLLEAGVSARARDNEALIAACRQPGPGPAAPGGGGCDSGADGAGCDVEEEGQDRDRDPQLALVRLLLEHGADPRARGSLALTEAVRCGNAALVRLLLAAGANPLGADSRALREAAAAPQPQPELVRLLLEAGSAADALVSAALGAVCSPPPPPPPPPSPLAQGKVPGRQAAADGLDCVSAKEGVVPDPPCGAAVAAAAATATATAGQQCSCPVLQVRLQVAEMLLAAGAQPTAAAITAAARWEGGRGLPLVRLLLAARVEAAGPGRVSWLLADGSALRAACRGGCVALVRELLAAGSAVDSGALRAAVEGGCAARTAALEAATAAISLAALRGGPYRVHWPCTGDSDDEGEGEEEGAGRGRGQGVSGTKAAERAEFEALLARVAAAAAGPGEAVDAGRRGASEGSKQSKQGQGRVSGTGNGAATAAAAASPARAHDHGHGHGHDAVVALLLGAGADPMAEHGQVFLAAVRAGRWRMVGAMCAVPARRQQQQQQQGAGPRRLQVMVGMCNELPLKDAARLGWRRVVALLLAAGAGAEAGVRQCAAAEAGGYGHGRVQQLLLSWQP</sequence>
<dbReference type="InParanoid" id="A0A2K3DLQ2"/>
<dbReference type="AlphaFoldDB" id="A0A2K3DLQ2"/>
<feature type="region of interest" description="Disordered" evidence="4">
    <location>
        <begin position="604"/>
        <end position="654"/>
    </location>
</feature>
<evidence type="ECO:0000256" key="3">
    <source>
        <dbReference type="PROSITE-ProRule" id="PRU00023"/>
    </source>
</evidence>
<feature type="region of interest" description="Disordered" evidence="4">
    <location>
        <begin position="554"/>
        <end position="581"/>
    </location>
</feature>
<dbReference type="PROSITE" id="PS50088">
    <property type="entry name" value="ANK_REPEAT"/>
    <property type="match status" value="1"/>
</dbReference>
<protein>
    <submittedName>
        <fullName evidence="5">Uncharacterized protein</fullName>
    </submittedName>
</protein>
<dbReference type="InterPro" id="IPR002110">
    <property type="entry name" value="Ankyrin_rpt"/>
</dbReference>
<feature type="compositionally biased region" description="Polar residues" evidence="4">
    <location>
        <begin position="617"/>
        <end position="626"/>
    </location>
</feature>
<dbReference type="SUPFAM" id="SSF48403">
    <property type="entry name" value="Ankyrin repeat"/>
    <property type="match status" value="1"/>
</dbReference>
<dbReference type="GeneID" id="5729196"/>
<reference evidence="5 6" key="1">
    <citation type="journal article" date="2007" name="Science">
        <title>The Chlamydomonas genome reveals the evolution of key animal and plant functions.</title>
        <authorList>
            <person name="Merchant S.S."/>
            <person name="Prochnik S.E."/>
            <person name="Vallon O."/>
            <person name="Harris E.H."/>
            <person name="Karpowicz S.J."/>
            <person name="Witman G.B."/>
            <person name="Terry A."/>
            <person name="Salamov A."/>
            <person name="Fritz-Laylin L.K."/>
            <person name="Marechal-Drouard L."/>
            <person name="Marshall W.F."/>
            <person name="Qu L.H."/>
            <person name="Nelson D.R."/>
            <person name="Sanderfoot A.A."/>
            <person name="Spalding M.H."/>
            <person name="Kapitonov V.V."/>
            <person name="Ren Q."/>
            <person name="Ferris P."/>
            <person name="Lindquist E."/>
            <person name="Shapiro H."/>
            <person name="Lucas S.M."/>
            <person name="Grimwood J."/>
            <person name="Schmutz J."/>
            <person name="Cardol P."/>
            <person name="Cerutti H."/>
            <person name="Chanfreau G."/>
            <person name="Chen C.L."/>
            <person name="Cognat V."/>
            <person name="Croft M.T."/>
            <person name="Dent R."/>
            <person name="Dutcher S."/>
            <person name="Fernandez E."/>
            <person name="Fukuzawa H."/>
            <person name="Gonzalez-Ballester D."/>
            <person name="Gonzalez-Halphen D."/>
            <person name="Hallmann A."/>
            <person name="Hanikenne M."/>
            <person name="Hippler M."/>
            <person name="Inwood W."/>
            <person name="Jabbari K."/>
            <person name="Kalanon M."/>
            <person name="Kuras R."/>
            <person name="Lefebvre P.A."/>
            <person name="Lemaire S.D."/>
            <person name="Lobanov A.V."/>
            <person name="Lohr M."/>
            <person name="Manuell A."/>
            <person name="Meier I."/>
            <person name="Mets L."/>
            <person name="Mittag M."/>
            <person name="Mittelmeier T."/>
            <person name="Moroney J.V."/>
            <person name="Moseley J."/>
            <person name="Napoli C."/>
            <person name="Nedelcu A.M."/>
            <person name="Niyogi K."/>
            <person name="Novoselov S.V."/>
            <person name="Paulsen I.T."/>
            <person name="Pazour G."/>
            <person name="Purton S."/>
            <person name="Ral J.P."/>
            <person name="Riano-Pachon D.M."/>
            <person name="Riekhof W."/>
            <person name="Rymarquis L."/>
            <person name="Schroda M."/>
            <person name="Stern D."/>
            <person name="Umen J."/>
            <person name="Willows R."/>
            <person name="Wilson N."/>
            <person name="Zimmer S.L."/>
            <person name="Allmer J."/>
            <person name="Balk J."/>
            <person name="Bisova K."/>
            <person name="Chen C.J."/>
            <person name="Elias M."/>
            <person name="Gendler K."/>
            <person name="Hauser C."/>
            <person name="Lamb M.R."/>
            <person name="Ledford H."/>
            <person name="Long J.C."/>
            <person name="Minagawa J."/>
            <person name="Page M.D."/>
            <person name="Pan J."/>
            <person name="Pootakham W."/>
            <person name="Roje S."/>
            <person name="Rose A."/>
            <person name="Stahlberg E."/>
            <person name="Terauchi A.M."/>
            <person name="Yang P."/>
            <person name="Ball S."/>
            <person name="Bowler C."/>
            <person name="Dieckmann C.L."/>
            <person name="Gladyshev V.N."/>
            <person name="Green P."/>
            <person name="Jorgensen R."/>
            <person name="Mayfield S."/>
            <person name="Mueller-Roeber B."/>
            <person name="Rajamani S."/>
            <person name="Sayre R.T."/>
            <person name="Brokstein P."/>
            <person name="Dubchak I."/>
            <person name="Goodstein D."/>
            <person name="Hornick L."/>
            <person name="Huang Y.W."/>
            <person name="Jhaveri J."/>
            <person name="Luo Y."/>
            <person name="Martinez D."/>
            <person name="Ngau W.C."/>
            <person name="Otillar B."/>
            <person name="Poliakov A."/>
            <person name="Porter A."/>
            <person name="Szajkowski L."/>
            <person name="Werner G."/>
            <person name="Zhou K."/>
            <person name="Grigoriev I.V."/>
            <person name="Rokhsar D.S."/>
            <person name="Grossman A.R."/>
        </authorList>
    </citation>
    <scope>NUCLEOTIDE SEQUENCE [LARGE SCALE GENOMIC DNA]</scope>
    <source>
        <strain evidence="6">CC-503</strain>
    </source>
</reference>
<dbReference type="OrthoDB" id="10607052at2759"/>
<feature type="region of interest" description="Disordered" evidence="4">
    <location>
        <begin position="359"/>
        <end position="379"/>
    </location>
</feature>
<dbReference type="EMBL" id="CM008968">
    <property type="protein sequence ID" value="PNW81469.1"/>
    <property type="molecule type" value="Genomic_DNA"/>
</dbReference>
<proteinExistence type="predicted"/>
<evidence type="ECO:0000313" key="6">
    <source>
        <dbReference type="Proteomes" id="UP000006906"/>
    </source>
</evidence>
<dbReference type="Gene3D" id="1.25.40.20">
    <property type="entry name" value="Ankyrin repeat-containing domain"/>
    <property type="match status" value="2"/>
</dbReference>
<feature type="compositionally biased region" description="Acidic residues" evidence="4">
    <location>
        <begin position="558"/>
        <end position="568"/>
    </location>
</feature>
<keyword evidence="2 3" id="KW-0040">ANK repeat</keyword>
<keyword evidence="6" id="KW-1185">Reference proteome</keyword>
<dbReference type="InterPro" id="IPR036770">
    <property type="entry name" value="Ankyrin_rpt-contain_sf"/>
</dbReference>
<dbReference type="KEGG" id="cre:CHLRE_07g357250v5"/>
<name>A0A2K3DLQ2_CHLRE</name>
<dbReference type="Proteomes" id="UP000006906">
    <property type="component" value="Chromosome 7"/>
</dbReference>
<dbReference type="PANTHER" id="PTHR24180:SF45">
    <property type="entry name" value="POLY [ADP-RIBOSE] POLYMERASE TANKYRASE"/>
    <property type="match status" value="1"/>
</dbReference>
<dbReference type="SMART" id="SM00248">
    <property type="entry name" value="ANK"/>
    <property type="match status" value="5"/>
</dbReference>
<feature type="region of interest" description="Disordered" evidence="4">
    <location>
        <begin position="241"/>
        <end position="269"/>
    </location>
</feature>